<evidence type="ECO:0008006" key="4">
    <source>
        <dbReference type="Google" id="ProtNLM"/>
    </source>
</evidence>
<dbReference type="Proteomes" id="UP000646426">
    <property type="component" value="Unassembled WGS sequence"/>
</dbReference>
<keyword evidence="1" id="KW-0732">Signal</keyword>
<comment type="caution">
    <text evidence="2">The sequence shown here is derived from an EMBL/GenBank/DDBJ whole genome shotgun (WGS) entry which is preliminary data.</text>
</comment>
<feature type="chain" id="PRO_5036932141" description="DUF5666 domain-containing protein" evidence="1">
    <location>
        <begin position="26"/>
        <end position="250"/>
    </location>
</feature>
<dbReference type="PROSITE" id="PS51257">
    <property type="entry name" value="PROKAR_LIPOPROTEIN"/>
    <property type="match status" value="1"/>
</dbReference>
<accession>A0A918W691</accession>
<evidence type="ECO:0000313" key="3">
    <source>
        <dbReference type="Proteomes" id="UP000646426"/>
    </source>
</evidence>
<reference evidence="2" key="2">
    <citation type="submission" date="2020-09" db="EMBL/GenBank/DDBJ databases">
        <authorList>
            <person name="Sun Q."/>
            <person name="Kim S."/>
        </authorList>
    </citation>
    <scope>NUCLEOTIDE SEQUENCE</scope>
    <source>
        <strain evidence="2">KCTC 23077</strain>
    </source>
</reference>
<feature type="signal peptide" evidence="1">
    <location>
        <begin position="1"/>
        <end position="25"/>
    </location>
</feature>
<gene>
    <name evidence="2" type="ORF">GCM10007067_03200</name>
</gene>
<dbReference type="RefSeq" id="WP_189452676.1">
    <property type="nucleotide sequence ID" value="NZ_BMYD01000001.1"/>
</dbReference>
<name>A0A918W691_9GAMM</name>
<evidence type="ECO:0000313" key="2">
    <source>
        <dbReference type="EMBL" id="GHA70412.1"/>
    </source>
</evidence>
<reference evidence="2" key="1">
    <citation type="journal article" date="2014" name="Int. J. Syst. Evol. Microbiol.">
        <title>Complete genome sequence of Corynebacterium casei LMG S-19264T (=DSM 44701T), isolated from a smear-ripened cheese.</title>
        <authorList>
            <consortium name="US DOE Joint Genome Institute (JGI-PGF)"/>
            <person name="Walter F."/>
            <person name="Albersmeier A."/>
            <person name="Kalinowski J."/>
            <person name="Ruckert C."/>
        </authorList>
    </citation>
    <scope>NUCLEOTIDE SEQUENCE</scope>
    <source>
        <strain evidence="2">KCTC 23077</strain>
    </source>
</reference>
<organism evidence="2 3">
    <name type="scientific">Cognatilysobacter bugurensis</name>
    <dbReference type="NCBI Taxonomy" id="543356"/>
    <lineage>
        <taxon>Bacteria</taxon>
        <taxon>Pseudomonadati</taxon>
        <taxon>Pseudomonadota</taxon>
        <taxon>Gammaproteobacteria</taxon>
        <taxon>Lysobacterales</taxon>
        <taxon>Lysobacteraceae</taxon>
        <taxon>Cognatilysobacter</taxon>
    </lineage>
</organism>
<dbReference type="EMBL" id="BMYD01000001">
    <property type="protein sequence ID" value="GHA70412.1"/>
    <property type="molecule type" value="Genomic_DNA"/>
</dbReference>
<keyword evidence="3" id="KW-1185">Reference proteome</keyword>
<evidence type="ECO:0000256" key="1">
    <source>
        <dbReference type="SAM" id="SignalP"/>
    </source>
</evidence>
<sequence>MNPNSVRWIQRARATALGGSVLLLAACATPYGGGYPGGGYRETAYPGAGGPVTGYPGGQYPGGQYPGEYGAEVVLGTVQQVDPNYGRIVIASDGSGYGGARALEIAYDRGTRLVYQGRDYPVEGLERGDRIRVETTNAGGRLQARFIEVVQNVREAPSSGYGDTYGGAIEGAVRMVDPRARLIEITRGGYTGRAERVFYDERTEVVHRGQRLRPEQLQSGDVIRVQARRFGQDWLAERVEVQVDARSRYP</sequence>
<proteinExistence type="predicted"/>
<dbReference type="AlphaFoldDB" id="A0A918W691"/>
<protein>
    <recommendedName>
        <fullName evidence="4">DUF5666 domain-containing protein</fullName>
    </recommendedName>
</protein>